<accession>A0A9D1PW49</accession>
<gene>
    <name evidence="1" type="ORF">H9894_00770</name>
</gene>
<reference evidence="1" key="1">
    <citation type="journal article" date="2021" name="PeerJ">
        <title>Extensive microbial diversity within the chicken gut microbiome revealed by metagenomics and culture.</title>
        <authorList>
            <person name="Gilroy R."/>
            <person name="Ravi A."/>
            <person name="Getino M."/>
            <person name="Pursley I."/>
            <person name="Horton D.L."/>
            <person name="Alikhan N.F."/>
            <person name="Baker D."/>
            <person name="Gharbi K."/>
            <person name="Hall N."/>
            <person name="Watson M."/>
            <person name="Adriaenssens E.M."/>
            <person name="Foster-Nyarko E."/>
            <person name="Jarju S."/>
            <person name="Secka A."/>
            <person name="Antonio M."/>
            <person name="Oren A."/>
            <person name="Chaudhuri R.R."/>
            <person name="La Ragione R."/>
            <person name="Hildebrand F."/>
            <person name="Pallen M.J."/>
        </authorList>
    </citation>
    <scope>NUCLEOTIDE SEQUENCE</scope>
    <source>
        <strain evidence="1">ChiHecec2B26-446</strain>
    </source>
</reference>
<proteinExistence type="predicted"/>
<name>A0A9D1PW49_9BACT</name>
<dbReference type="Proteomes" id="UP000886752">
    <property type="component" value="Unassembled WGS sequence"/>
</dbReference>
<evidence type="ECO:0000313" key="2">
    <source>
        <dbReference type="Proteomes" id="UP000886752"/>
    </source>
</evidence>
<comment type="caution">
    <text evidence="1">The sequence shown here is derived from an EMBL/GenBank/DDBJ whole genome shotgun (WGS) entry which is preliminary data.</text>
</comment>
<evidence type="ECO:0000313" key="1">
    <source>
        <dbReference type="EMBL" id="HIV99716.1"/>
    </source>
</evidence>
<dbReference type="EMBL" id="DXHV01000010">
    <property type="protein sequence ID" value="HIV99716.1"/>
    <property type="molecule type" value="Genomic_DNA"/>
</dbReference>
<reference evidence="1" key="2">
    <citation type="submission" date="2021-04" db="EMBL/GenBank/DDBJ databases">
        <authorList>
            <person name="Gilroy R."/>
        </authorList>
    </citation>
    <scope>NUCLEOTIDE SEQUENCE</scope>
    <source>
        <strain evidence="1">ChiHecec2B26-446</strain>
    </source>
</reference>
<protein>
    <submittedName>
        <fullName evidence="1">Uncharacterized protein</fullName>
    </submittedName>
</protein>
<sequence length="91" mass="10243">MSIQSLSAEDLNKPVDLRTLTMEELLRVWEQSQRLSLMLQQSFLPGLQLHSATEDMIIAELLRRETVRRQGGSPSAAALVRDMPLQAPKLS</sequence>
<organism evidence="1 2">
    <name type="scientific">Candidatus Desulfovibrio intestinipullorum</name>
    <dbReference type="NCBI Taxonomy" id="2838536"/>
    <lineage>
        <taxon>Bacteria</taxon>
        <taxon>Pseudomonadati</taxon>
        <taxon>Thermodesulfobacteriota</taxon>
        <taxon>Desulfovibrionia</taxon>
        <taxon>Desulfovibrionales</taxon>
        <taxon>Desulfovibrionaceae</taxon>
        <taxon>Desulfovibrio</taxon>
    </lineage>
</organism>
<dbReference type="AlphaFoldDB" id="A0A9D1PW49"/>